<evidence type="ECO:0000313" key="2">
    <source>
        <dbReference type="EMBL" id="WAR09656.1"/>
    </source>
</evidence>
<feature type="chain" id="PRO_5046683313" description="Secreted protein" evidence="1">
    <location>
        <begin position="24"/>
        <end position="157"/>
    </location>
</feature>
<dbReference type="EMBL" id="CP111018">
    <property type="protein sequence ID" value="WAR09656.1"/>
    <property type="molecule type" value="Genomic_DNA"/>
</dbReference>
<protein>
    <recommendedName>
        <fullName evidence="4">Secreted protein</fullName>
    </recommendedName>
</protein>
<gene>
    <name evidence="2" type="ORF">MAR_034732</name>
</gene>
<evidence type="ECO:0000256" key="1">
    <source>
        <dbReference type="SAM" id="SignalP"/>
    </source>
</evidence>
<keyword evidence="1" id="KW-0732">Signal</keyword>
<proteinExistence type="predicted"/>
<feature type="signal peptide" evidence="1">
    <location>
        <begin position="1"/>
        <end position="23"/>
    </location>
</feature>
<evidence type="ECO:0008006" key="4">
    <source>
        <dbReference type="Google" id="ProtNLM"/>
    </source>
</evidence>
<evidence type="ECO:0000313" key="3">
    <source>
        <dbReference type="Proteomes" id="UP001164746"/>
    </source>
</evidence>
<reference evidence="2" key="1">
    <citation type="submission" date="2022-11" db="EMBL/GenBank/DDBJ databases">
        <title>Centuries of genome instability and evolution in soft-shell clam transmissible cancer (bioRxiv).</title>
        <authorList>
            <person name="Hart S.F.M."/>
            <person name="Yonemitsu M.A."/>
            <person name="Giersch R.M."/>
            <person name="Beal B.F."/>
            <person name="Arriagada G."/>
            <person name="Davis B.W."/>
            <person name="Ostrander E.A."/>
            <person name="Goff S.P."/>
            <person name="Metzger M.J."/>
        </authorList>
    </citation>
    <scope>NUCLEOTIDE SEQUENCE</scope>
    <source>
        <strain evidence="2">MELC-2E11</strain>
        <tissue evidence="2">Siphon/mantle</tissue>
    </source>
</reference>
<sequence length="157" mass="17549">MVKAFWGLCIVMICMTLASISDARYGRRQKSRRARVDPALCTPEVAPYGCLAVPRDCDVIDIQTFRNVINGNVNSILWRIDAVRFLKDGLLPTYVVNIGYEITDRNTTRIGFKYRTENVSGPNCVLLQATNDVPEGTLASRDRSAQGTYCLNPTLDQ</sequence>
<accession>A0ABY7ER47</accession>
<dbReference type="Proteomes" id="UP001164746">
    <property type="component" value="Chromosome 7"/>
</dbReference>
<organism evidence="2 3">
    <name type="scientific">Mya arenaria</name>
    <name type="common">Soft-shell clam</name>
    <dbReference type="NCBI Taxonomy" id="6604"/>
    <lineage>
        <taxon>Eukaryota</taxon>
        <taxon>Metazoa</taxon>
        <taxon>Spiralia</taxon>
        <taxon>Lophotrochozoa</taxon>
        <taxon>Mollusca</taxon>
        <taxon>Bivalvia</taxon>
        <taxon>Autobranchia</taxon>
        <taxon>Heteroconchia</taxon>
        <taxon>Euheterodonta</taxon>
        <taxon>Imparidentia</taxon>
        <taxon>Neoheterodontei</taxon>
        <taxon>Myida</taxon>
        <taxon>Myoidea</taxon>
        <taxon>Myidae</taxon>
        <taxon>Mya</taxon>
    </lineage>
</organism>
<name>A0ABY7ER47_MYAAR</name>
<keyword evidence="3" id="KW-1185">Reference proteome</keyword>